<proteinExistence type="predicted"/>
<gene>
    <name evidence="1" type="ORF">CDAR_311691</name>
</gene>
<name>A0AAV4TNM5_9ARAC</name>
<organism evidence="1 2">
    <name type="scientific">Caerostris darwini</name>
    <dbReference type="NCBI Taxonomy" id="1538125"/>
    <lineage>
        <taxon>Eukaryota</taxon>
        <taxon>Metazoa</taxon>
        <taxon>Ecdysozoa</taxon>
        <taxon>Arthropoda</taxon>
        <taxon>Chelicerata</taxon>
        <taxon>Arachnida</taxon>
        <taxon>Araneae</taxon>
        <taxon>Araneomorphae</taxon>
        <taxon>Entelegynae</taxon>
        <taxon>Araneoidea</taxon>
        <taxon>Araneidae</taxon>
        <taxon>Caerostris</taxon>
    </lineage>
</organism>
<comment type="caution">
    <text evidence="1">The sequence shown here is derived from an EMBL/GenBank/DDBJ whole genome shotgun (WGS) entry which is preliminary data.</text>
</comment>
<keyword evidence="2" id="KW-1185">Reference proteome</keyword>
<sequence length="122" mass="13672">MLYIKRGKNKNPPNTATPLNFRSAGFRRSRQFGAALPSHLSILTPSLMESPVPRVGIPCNHNDGRQWMTRSSTELTDLGVGVVEKKALWSRFPSLTPRMTILQPLKENNRSVPAVLIFLPFC</sequence>
<evidence type="ECO:0000313" key="2">
    <source>
        <dbReference type="Proteomes" id="UP001054837"/>
    </source>
</evidence>
<dbReference type="Proteomes" id="UP001054837">
    <property type="component" value="Unassembled WGS sequence"/>
</dbReference>
<dbReference type="EMBL" id="BPLQ01009764">
    <property type="protein sequence ID" value="GIY46445.1"/>
    <property type="molecule type" value="Genomic_DNA"/>
</dbReference>
<accession>A0AAV4TNM5</accession>
<dbReference type="AlphaFoldDB" id="A0AAV4TNM5"/>
<reference evidence="1 2" key="1">
    <citation type="submission" date="2021-06" db="EMBL/GenBank/DDBJ databases">
        <title>Caerostris darwini draft genome.</title>
        <authorList>
            <person name="Kono N."/>
            <person name="Arakawa K."/>
        </authorList>
    </citation>
    <scope>NUCLEOTIDE SEQUENCE [LARGE SCALE GENOMIC DNA]</scope>
</reference>
<evidence type="ECO:0000313" key="1">
    <source>
        <dbReference type="EMBL" id="GIY46445.1"/>
    </source>
</evidence>
<protein>
    <submittedName>
        <fullName evidence="1">Uncharacterized protein</fullName>
    </submittedName>
</protein>